<evidence type="ECO:0000313" key="2">
    <source>
        <dbReference type="Proteomes" id="UP000555838"/>
    </source>
</evidence>
<dbReference type="RefSeq" id="WP_420740367.1">
    <property type="nucleotide sequence ID" value="NZ_CP179655.1"/>
</dbReference>
<dbReference type="GO" id="GO:0008168">
    <property type="term" value="F:methyltransferase activity"/>
    <property type="evidence" value="ECO:0007669"/>
    <property type="project" value="UniProtKB-KW"/>
</dbReference>
<comment type="caution">
    <text evidence="1">The sequence shown here is derived from an EMBL/GenBank/DDBJ whole genome shotgun (WGS) entry which is preliminary data.</text>
</comment>
<dbReference type="GO" id="GO:0032259">
    <property type="term" value="P:methylation"/>
    <property type="evidence" value="ECO:0007669"/>
    <property type="project" value="UniProtKB-KW"/>
</dbReference>
<keyword evidence="1" id="KW-0489">Methyltransferase</keyword>
<gene>
    <name evidence="1" type="ORF">HNP68_001065</name>
</gene>
<organism evidence="1 2">
    <name type="scientific">Borreliella yangtzensis</name>
    <dbReference type="NCBI Taxonomy" id="683292"/>
    <lineage>
        <taxon>Bacteria</taxon>
        <taxon>Pseudomonadati</taxon>
        <taxon>Spirochaetota</taxon>
        <taxon>Spirochaetia</taxon>
        <taxon>Spirochaetales</taxon>
        <taxon>Borreliaceae</taxon>
        <taxon>Borreliella</taxon>
    </lineage>
</organism>
<dbReference type="SUPFAM" id="SSF54334">
    <property type="entry name" value="Superantigen toxins, C-terminal domain"/>
    <property type="match status" value="1"/>
</dbReference>
<dbReference type="EMBL" id="JACHFG010000008">
    <property type="protein sequence ID" value="MBB6043443.1"/>
    <property type="molecule type" value="Genomic_DNA"/>
</dbReference>
<dbReference type="InterPro" id="IPR016091">
    <property type="entry name" value="SuperAg_toxin_C"/>
</dbReference>
<evidence type="ECO:0000313" key="1">
    <source>
        <dbReference type="EMBL" id="MBB6043443.1"/>
    </source>
</evidence>
<reference evidence="1 2" key="1">
    <citation type="submission" date="2020-08" db="EMBL/GenBank/DDBJ databases">
        <title>Genomic Encyclopedia of Type Strains, Phase IV (KMG-IV): sequencing the most valuable type-strain genomes for metagenomic binning, comparative biology and taxonomic classification.</title>
        <authorList>
            <person name="Goeker M."/>
        </authorList>
    </citation>
    <scope>NUCLEOTIDE SEQUENCE [LARGE SCALE GENOMIC DNA]</scope>
    <source>
        <strain evidence="1 2">DSM 24625</strain>
    </source>
</reference>
<keyword evidence="1" id="KW-0808">Transferase</keyword>
<keyword evidence="2" id="KW-1185">Reference proteome</keyword>
<sequence>MIRSNDNIMKEIANYLKDGKDNTYKGIELNINQIRQLSLIQESIIEFKGTKEFSLINKMFGQFSTFSEEYIDFGVRLHLTKYKALYKEYNNGRFIFLYSGADIYQFDLRFFENKAAKESFKLLWVDKKDFKKVLTKDN</sequence>
<proteinExistence type="predicted"/>
<name>A0ABR6PAY6_9SPIR</name>
<dbReference type="Proteomes" id="UP000555838">
    <property type="component" value="Unassembled WGS sequence"/>
</dbReference>
<protein>
    <submittedName>
        <fullName evidence="1">Type II restriction/modification system DNA methylase subunit YeeA</fullName>
    </submittedName>
</protein>
<accession>A0ABR6PAY6</accession>